<evidence type="ECO:0000313" key="2">
    <source>
        <dbReference type="EMBL" id="MBV4359067.1"/>
    </source>
</evidence>
<protein>
    <submittedName>
        <fullName evidence="2">Helix-turn-helix domain-containing protein</fullName>
    </submittedName>
</protein>
<accession>A0A9E2SBG8</accession>
<evidence type="ECO:0000259" key="1">
    <source>
        <dbReference type="Pfam" id="PF12728"/>
    </source>
</evidence>
<dbReference type="InterPro" id="IPR041657">
    <property type="entry name" value="HTH_17"/>
</dbReference>
<comment type="caution">
    <text evidence="2">The sequence shown here is derived from an EMBL/GenBank/DDBJ whole genome shotgun (WGS) entry which is preliminary data.</text>
</comment>
<organism evidence="2 3">
    <name type="scientific">Pinibacter aurantiacus</name>
    <dbReference type="NCBI Taxonomy" id="2851599"/>
    <lineage>
        <taxon>Bacteria</taxon>
        <taxon>Pseudomonadati</taxon>
        <taxon>Bacteroidota</taxon>
        <taxon>Chitinophagia</taxon>
        <taxon>Chitinophagales</taxon>
        <taxon>Chitinophagaceae</taxon>
        <taxon>Pinibacter</taxon>
    </lineage>
</organism>
<dbReference type="Pfam" id="PF12728">
    <property type="entry name" value="HTH_17"/>
    <property type="match status" value="1"/>
</dbReference>
<proteinExistence type="predicted"/>
<dbReference type="PANTHER" id="PTHR34585">
    <property type="match status" value="1"/>
</dbReference>
<gene>
    <name evidence="2" type="ORF">KTO63_18005</name>
</gene>
<dbReference type="PANTHER" id="PTHR34585:SF22">
    <property type="entry name" value="HELIX-TURN-HELIX DOMAIN-CONTAINING PROTEIN"/>
    <property type="match status" value="1"/>
</dbReference>
<evidence type="ECO:0000313" key="3">
    <source>
        <dbReference type="Proteomes" id="UP000812270"/>
    </source>
</evidence>
<keyword evidence="3" id="KW-1185">Reference proteome</keyword>
<reference evidence="2" key="1">
    <citation type="submission" date="2021-06" db="EMBL/GenBank/DDBJ databases">
        <authorList>
            <person name="Huq M.A."/>
        </authorList>
    </citation>
    <scope>NUCLEOTIDE SEQUENCE</scope>
    <source>
        <strain evidence="2">MAH-26</strain>
    </source>
</reference>
<name>A0A9E2SBG8_9BACT</name>
<dbReference type="AlphaFoldDB" id="A0A9E2SBG8"/>
<feature type="domain" description="Helix-turn-helix" evidence="1">
    <location>
        <begin position="37"/>
        <end position="86"/>
    </location>
</feature>
<dbReference type="Proteomes" id="UP000812270">
    <property type="component" value="Unassembled WGS sequence"/>
</dbReference>
<sequence length="90" mass="10386">MEVDFITKNDLENFRAALLNDIKGLMQNSQTFSRKEWLKAIEVRKLLGVSNGTLQSMRVKGTLRSSKIGGIHYYRYTDIENLMQQGYALK</sequence>
<dbReference type="EMBL" id="JAHSPG010000014">
    <property type="protein sequence ID" value="MBV4359067.1"/>
    <property type="molecule type" value="Genomic_DNA"/>
</dbReference>